<comment type="caution">
    <text evidence="1">The sequence shown here is derived from an EMBL/GenBank/DDBJ whole genome shotgun (WGS) entry which is preliminary data.</text>
</comment>
<dbReference type="Proteomes" id="UP000784294">
    <property type="component" value="Unassembled WGS sequence"/>
</dbReference>
<proteinExistence type="predicted"/>
<reference evidence="1" key="1">
    <citation type="submission" date="2018-11" db="EMBL/GenBank/DDBJ databases">
        <authorList>
            <consortium name="Pathogen Informatics"/>
        </authorList>
    </citation>
    <scope>NUCLEOTIDE SEQUENCE</scope>
</reference>
<dbReference type="AlphaFoldDB" id="A0A3S5CVH0"/>
<accession>A0A3S5CVH0</accession>
<dbReference type="EMBL" id="CAAALY010276574">
    <property type="protein sequence ID" value="VEL42786.1"/>
    <property type="molecule type" value="Genomic_DNA"/>
</dbReference>
<gene>
    <name evidence="1" type="ORF">PXEA_LOCUS36226</name>
</gene>
<keyword evidence="2" id="KW-1185">Reference proteome</keyword>
<sequence>MSLLGDILVEVINITDKFPEETKREMEMEQISKILTHQEPTYLNRFVGIRKTLEMNRQLVLQAEKGGAIVILDKTGPHIIC</sequence>
<evidence type="ECO:0000313" key="2">
    <source>
        <dbReference type="Proteomes" id="UP000784294"/>
    </source>
</evidence>
<evidence type="ECO:0000313" key="1">
    <source>
        <dbReference type="EMBL" id="VEL42786.1"/>
    </source>
</evidence>
<protein>
    <submittedName>
        <fullName evidence="1">Uncharacterized protein</fullName>
    </submittedName>
</protein>
<name>A0A3S5CVH0_9PLAT</name>
<organism evidence="1 2">
    <name type="scientific">Protopolystoma xenopodis</name>
    <dbReference type="NCBI Taxonomy" id="117903"/>
    <lineage>
        <taxon>Eukaryota</taxon>
        <taxon>Metazoa</taxon>
        <taxon>Spiralia</taxon>
        <taxon>Lophotrochozoa</taxon>
        <taxon>Platyhelminthes</taxon>
        <taxon>Monogenea</taxon>
        <taxon>Polyopisthocotylea</taxon>
        <taxon>Polystomatidea</taxon>
        <taxon>Polystomatidae</taxon>
        <taxon>Protopolystoma</taxon>
    </lineage>
</organism>